<keyword evidence="4" id="KW-1185">Reference proteome</keyword>
<dbReference type="eggNOG" id="COG3085">
    <property type="taxonomic scope" value="Bacteria"/>
</dbReference>
<evidence type="ECO:0000313" key="3">
    <source>
        <dbReference type="EMBL" id="AEF02738.1"/>
    </source>
</evidence>
<dbReference type="Proteomes" id="UP000000683">
    <property type="component" value="Chromosome"/>
</dbReference>
<accession>F5ZBE5</accession>
<evidence type="ECO:0000256" key="2">
    <source>
        <dbReference type="ARBA" id="ARBA00093628"/>
    </source>
</evidence>
<dbReference type="KEGG" id="alt:ambt_06005"/>
<evidence type="ECO:0000256" key="1">
    <source>
        <dbReference type="ARBA" id="ARBA00093464"/>
    </source>
</evidence>
<evidence type="ECO:0000313" key="4">
    <source>
        <dbReference type="Proteomes" id="UP000000683"/>
    </source>
</evidence>
<sequence>MLGTTMKNLSIRVSQKPFIDRQKFPYGFRKSGDFSIGEADILTSYGKTLLALECGELTPESDDERHFVDFISGKVDADNTIERTWAKYVRLSRGKKHFYTLHSTAASNQSDYDEDYSDEAFDVA</sequence>
<dbReference type="AlphaFoldDB" id="F5ZBE5"/>
<name>F5ZBE5_ALTNA</name>
<comment type="similarity">
    <text evidence="1">Belongs to the MaoP family.</text>
</comment>
<organism evidence="3 4">
    <name type="scientific">Alteromonas naphthalenivorans</name>
    <dbReference type="NCBI Taxonomy" id="715451"/>
    <lineage>
        <taxon>Bacteria</taxon>
        <taxon>Pseudomonadati</taxon>
        <taxon>Pseudomonadota</taxon>
        <taxon>Gammaproteobacteria</taxon>
        <taxon>Alteromonadales</taxon>
        <taxon>Alteromonadaceae</taxon>
        <taxon>Alteromonas/Salinimonas group</taxon>
        <taxon>Alteromonas</taxon>
    </lineage>
</organism>
<dbReference type="Pfam" id="PF04219">
    <property type="entry name" value="DUF413"/>
    <property type="match status" value="1"/>
</dbReference>
<gene>
    <name evidence="3" type="ordered locus">ambt_06005</name>
</gene>
<dbReference type="HOGENOM" id="CLU_144599_1_0_6"/>
<reference evidence="3 4" key="1">
    <citation type="journal article" date="2011" name="J. Bacteriol.">
        <title>Complete genome sequence of the polycyclic aromatic hydrocarbon-degrading bacterium Alteromonas sp. strain SN2.</title>
        <authorList>
            <person name="Jin H.M."/>
            <person name="Jeong H."/>
            <person name="Moon E.J."/>
            <person name="Math R.K."/>
            <person name="Lee K."/>
            <person name="Kim H.J."/>
            <person name="Jeon C.O."/>
            <person name="Oh T.K."/>
            <person name="Kim J.F."/>
        </authorList>
    </citation>
    <scope>NUCLEOTIDE SEQUENCE [LARGE SCALE GENOMIC DNA]</scope>
    <source>
        <strain evidence="4">JCM 17741 / KACC 18427 / KCTC 11700BP / SN2</strain>
    </source>
</reference>
<protein>
    <recommendedName>
        <fullName evidence="2">Macrodomain Ori protein</fullName>
    </recommendedName>
</protein>
<proteinExistence type="inferred from homology"/>
<dbReference type="EMBL" id="CP002339">
    <property type="protein sequence ID" value="AEF02738.1"/>
    <property type="molecule type" value="Genomic_DNA"/>
</dbReference>
<dbReference type="InterPro" id="IPR007335">
    <property type="entry name" value="DUF413"/>
</dbReference>